<comment type="caution">
    <text evidence="1">The sequence shown here is derived from an EMBL/GenBank/DDBJ whole genome shotgun (WGS) entry which is preliminary data.</text>
</comment>
<evidence type="ECO:0000313" key="2">
    <source>
        <dbReference type="Proteomes" id="UP000324800"/>
    </source>
</evidence>
<reference evidence="1 2" key="1">
    <citation type="submission" date="2019-03" db="EMBL/GenBank/DDBJ databases">
        <title>Single cell metagenomics reveals metabolic interactions within the superorganism composed of flagellate Streblomastix strix and complex community of Bacteroidetes bacteria on its surface.</title>
        <authorList>
            <person name="Treitli S.C."/>
            <person name="Kolisko M."/>
            <person name="Husnik F."/>
            <person name="Keeling P."/>
            <person name="Hampl V."/>
        </authorList>
    </citation>
    <scope>NUCLEOTIDE SEQUENCE [LARGE SCALE GENOMIC DNA]</scope>
    <source>
        <strain evidence="1">ST1C</strain>
    </source>
</reference>
<dbReference type="AlphaFoldDB" id="A0A5J4WX80"/>
<dbReference type="EMBL" id="SNRW01000846">
    <property type="protein sequence ID" value="KAA6398955.1"/>
    <property type="molecule type" value="Genomic_DNA"/>
</dbReference>
<dbReference type="Proteomes" id="UP000324800">
    <property type="component" value="Unassembled WGS sequence"/>
</dbReference>
<name>A0A5J4WX80_9EUKA</name>
<gene>
    <name evidence="1" type="ORF">EZS28_005521</name>
</gene>
<proteinExistence type="predicted"/>
<organism evidence="1 2">
    <name type="scientific">Streblomastix strix</name>
    <dbReference type="NCBI Taxonomy" id="222440"/>
    <lineage>
        <taxon>Eukaryota</taxon>
        <taxon>Metamonada</taxon>
        <taxon>Preaxostyla</taxon>
        <taxon>Oxymonadida</taxon>
        <taxon>Streblomastigidae</taxon>
        <taxon>Streblomastix</taxon>
    </lineage>
</organism>
<accession>A0A5J4WX80</accession>
<sequence>MDSKKICAVCGQECTLHCSACKMLHWKEHKMQCKTLQKQFINEFNPLMKILSSTELLKDEKALKLNTLLHQYKTEDGFDQSLLKLFDYETFIAINAELKDVKSAIEAALINILDPLSTLVFEIQKNRRMFFQDIKPTPLLSEMEKSGLITKFEEIIKLRQTKDKKDKKFKLYGYISEQVARTYLLMMNSRNIRKEMQELFYGVITTHQQIEENSKFENESMFGLNANDPQTESCMTQIIDSLHFIKDTKKFNSNNDTFLSTYLYQDNKLNRKIAELIHINCPEYLNCGSKRIKMNESKMCLGLQVFAFNQLNQLQARNSQLFVSLNKQHNFTEHLIKIVIDFANANKFYQSQYEEEEENMYIDCTSQAHNAVILLCALLNINDNDYNTMKQIPELISSLFKFSKCKNIKFAQLFFMDQSDKTEQELAQYGLTCLRQIIDNGDKAALESISNQSFVNQTIDIIGIAGGHGAQDDNVIVSGLQNIISFFNFLHRGRQTQNVPVQMKQKQSQSLQLNILHLKQSEEQLEAEGGTEEIEPLLLNKGTLKFIGQINKEALQAKGAILNVDQPMPDYNPCTTQ</sequence>
<protein>
    <submittedName>
        <fullName evidence="1">Uncharacterized protein</fullName>
    </submittedName>
</protein>
<evidence type="ECO:0000313" key="1">
    <source>
        <dbReference type="EMBL" id="KAA6398955.1"/>
    </source>
</evidence>